<proteinExistence type="inferred from homology"/>
<keyword evidence="6" id="KW-0175">Coiled coil</keyword>
<feature type="non-terminal residue" evidence="10">
    <location>
        <position position="1"/>
    </location>
</feature>
<evidence type="ECO:0000256" key="7">
    <source>
        <dbReference type="ARBA" id="ARBA00023136"/>
    </source>
</evidence>
<keyword evidence="4" id="KW-0732">Signal</keyword>
<organism evidence="10 11">
    <name type="scientific">Thlaspi arvense</name>
    <name type="common">Field penny-cress</name>
    <dbReference type="NCBI Taxonomy" id="13288"/>
    <lineage>
        <taxon>Eukaryota</taxon>
        <taxon>Viridiplantae</taxon>
        <taxon>Streptophyta</taxon>
        <taxon>Embryophyta</taxon>
        <taxon>Tracheophyta</taxon>
        <taxon>Spermatophyta</taxon>
        <taxon>Magnoliopsida</taxon>
        <taxon>eudicotyledons</taxon>
        <taxon>Gunneridae</taxon>
        <taxon>Pentapetalae</taxon>
        <taxon>rosids</taxon>
        <taxon>malvids</taxon>
        <taxon>Brassicales</taxon>
        <taxon>Brassicaceae</taxon>
        <taxon>Thlaspideae</taxon>
        <taxon>Thlaspi</taxon>
    </lineage>
</organism>
<evidence type="ECO:0000256" key="1">
    <source>
        <dbReference type="ARBA" id="ARBA00004479"/>
    </source>
</evidence>
<evidence type="ECO:0000256" key="2">
    <source>
        <dbReference type="ARBA" id="ARBA00007104"/>
    </source>
</evidence>
<evidence type="ECO:0000256" key="8">
    <source>
        <dbReference type="RuleBase" id="RU003827"/>
    </source>
</evidence>
<accession>A0AAU9RMJ8</accession>
<evidence type="ECO:0000259" key="9">
    <source>
        <dbReference type="PROSITE" id="PS50866"/>
    </source>
</evidence>
<dbReference type="AlphaFoldDB" id="A0AAU9RMJ8"/>
<evidence type="ECO:0000313" key="10">
    <source>
        <dbReference type="EMBL" id="CAH2045635.1"/>
    </source>
</evidence>
<gene>
    <name evidence="10" type="ORF">TAV2_LOCUS6620</name>
</gene>
<feature type="domain" description="GOLD" evidence="9">
    <location>
        <begin position="10"/>
        <end position="118"/>
    </location>
</feature>
<dbReference type="EMBL" id="OU466858">
    <property type="protein sequence ID" value="CAH2045635.1"/>
    <property type="molecule type" value="Genomic_DNA"/>
</dbReference>
<reference evidence="10 11" key="1">
    <citation type="submission" date="2022-03" db="EMBL/GenBank/DDBJ databases">
        <authorList>
            <person name="Nunn A."/>
            <person name="Chopra R."/>
            <person name="Nunn A."/>
            <person name="Contreras Garrido A."/>
        </authorList>
    </citation>
    <scope>NUCLEOTIDE SEQUENCE [LARGE SCALE GENOMIC DNA]</scope>
</reference>
<dbReference type="Pfam" id="PF01105">
    <property type="entry name" value="EMP24_GP25L"/>
    <property type="match status" value="1"/>
</dbReference>
<evidence type="ECO:0000256" key="4">
    <source>
        <dbReference type="ARBA" id="ARBA00022729"/>
    </source>
</evidence>
<evidence type="ECO:0000256" key="6">
    <source>
        <dbReference type="ARBA" id="ARBA00023054"/>
    </source>
</evidence>
<dbReference type="InterPro" id="IPR009038">
    <property type="entry name" value="GOLD_dom"/>
</dbReference>
<sequence length="163" mass="18692">MRYELHSGQTKCISEDTHANSISVGKYFLVNPNEGHLLPDSHKITVKMKHEADNVEAGQFSFTAFETGTHYTCTSAVAHKSKTTLTVDFDWRSGVHSAHSKDWSKLAKKSQVEMAHRIYKTSRRGWSPILALENFLSEEETHLSSKRPIERSHRFEHTTEFIF</sequence>
<dbReference type="Proteomes" id="UP000836841">
    <property type="component" value="Chromosome 2"/>
</dbReference>
<protein>
    <recommendedName>
        <fullName evidence="9">GOLD domain-containing protein</fullName>
    </recommendedName>
</protein>
<keyword evidence="11" id="KW-1185">Reference proteome</keyword>
<comment type="subcellular location">
    <subcellularLocation>
        <location evidence="1 8">Membrane</location>
        <topology evidence="1 8">Single-pass type I membrane protein</topology>
    </subcellularLocation>
</comment>
<keyword evidence="5" id="KW-1133">Transmembrane helix</keyword>
<dbReference type="GO" id="GO:0016020">
    <property type="term" value="C:membrane"/>
    <property type="evidence" value="ECO:0007669"/>
    <property type="project" value="UniProtKB-SubCell"/>
</dbReference>
<name>A0AAU9RMJ8_THLAR</name>
<dbReference type="PANTHER" id="PTHR22811">
    <property type="entry name" value="TRANSMEMBRANE EMP24 DOMAIN-CONTAINING PROTEIN"/>
    <property type="match status" value="1"/>
</dbReference>
<evidence type="ECO:0000256" key="3">
    <source>
        <dbReference type="ARBA" id="ARBA00022692"/>
    </source>
</evidence>
<dbReference type="InterPro" id="IPR015720">
    <property type="entry name" value="Emp24-like"/>
</dbReference>
<dbReference type="PROSITE" id="PS50866">
    <property type="entry name" value="GOLD"/>
    <property type="match status" value="1"/>
</dbReference>
<evidence type="ECO:0000256" key="5">
    <source>
        <dbReference type="ARBA" id="ARBA00022989"/>
    </source>
</evidence>
<keyword evidence="3 8" id="KW-0812">Transmembrane</keyword>
<keyword evidence="7" id="KW-0472">Membrane</keyword>
<evidence type="ECO:0000313" key="11">
    <source>
        <dbReference type="Proteomes" id="UP000836841"/>
    </source>
</evidence>
<comment type="similarity">
    <text evidence="2 8">Belongs to the EMP24/GP25L family.</text>
</comment>